<dbReference type="SUPFAM" id="SSF56672">
    <property type="entry name" value="DNA/RNA polymerases"/>
    <property type="match status" value="1"/>
</dbReference>
<dbReference type="AlphaFoldDB" id="A0ABD0MIS7"/>
<name>A0ABD0MIS7_CIRMR</name>
<dbReference type="InterPro" id="IPR000477">
    <property type="entry name" value="RT_dom"/>
</dbReference>
<sequence length="255" mass="28625">MRVHISQPHEIIAIYQLHSDAMIHLLRAVFIKCVGNVISGFLNGEIKPFTLGPHLSSTCTLSIGSPQGCVLSPFLYCLYTLDCSASYDSNLIVKFADDTTVDGLISRGDEAAYKEEVLKLATWCSENNLALNTKKTKEIIVDFRRHSTDLAPLYINGECVERVHTFRFLGVLISDDISWTVNTIAIIKKAQQRLYFLRVLRKHNLDSSLLLTFYHTSIESLLTYSITGIQSSKKDHWLPSPLPAGHLHLPLPQQS</sequence>
<organism evidence="2 3">
    <name type="scientific">Cirrhinus mrigala</name>
    <name type="common">Mrigala</name>
    <dbReference type="NCBI Taxonomy" id="683832"/>
    <lineage>
        <taxon>Eukaryota</taxon>
        <taxon>Metazoa</taxon>
        <taxon>Chordata</taxon>
        <taxon>Craniata</taxon>
        <taxon>Vertebrata</taxon>
        <taxon>Euteleostomi</taxon>
        <taxon>Actinopterygii</taxon>
        <taxon>Neopterygii</taxon>
        <taxon>Teleostei</taxon>
        <taxon>Ostariophysi</taxon>
        <taxon>Cypriniformes</taxon>
        <taxon>Cyprinidae</taxon>
        <taxon>Labeoninae</taxon>
        <taxon>Labeonini</taxon>
        <taxon>Cirrhinus</taxon>
    </lineage>
</organism>
<evidence type="ECO:0000313" key="2">
    <source>
        <dbReference type="EMBL" id="KAL0148113.1"/>
    </source>
</evidence>
<dbReference type="PROSITE" id="PS50878">
    <property type="entry name" value="RT_POL"/>
    <property type="match status" value="1"/>
</dbReference>
<gene>
    <name evidence="2" type="ORF">M9458_056583</name>
</gene>
<dbReference type="InterPro" id="IPR043502">
    <property type="entry name" value="DNA/RNA_pol_sf"/>
</dbReference>
<evidence type="ECO:0000259" key="1">
    <source>
        <dbReference type="PROSITE" id="PS50878"/>
    </source>
</evidence>
<feature type="domain" description="Reverse transcriptase" evidence="1">
    <location>
        <begin position="1"/>
        <end position="173"/>
    </location>
</feature>
<protein>
    <recommendedName>
        <fullName evidence="1">Reverse transcriptase domain-containing protein</fullName>
    </recommendedName>
</protein>
<keyword evidence="3" id="KW-1185">Reference proteome</keyword>
<comment type="caution">
    <text evidence="2">The sequence shown here is derived from an EMBL/GenBank/DDBJ whole genome shotgun (WGS) entry which is preliminary data.</text>
</comment>
<dbReference type="PANTHER" id="PTHR33332">
    <property type="entry name" value="REVERSE TRANSCRIPTASE DOMAIN-CONTAINING PROTEIN"/>
    <property type="match status" value="1"/>
</dbReference>
<reference evidence="2 3" key="1">
    <citation type="submission" date="2024-05" db="EMBL/GenBank/DDBJ databases">
        <title>Genome sequencing and assembly of Indian major carp, Cirrhinus mrigala (Hamilton, 1822).</title>
        <authorList>
            <person name="Mohindra V."/>
            <person name="Chowdhury L.M."/>
            <person name="Lal K."/>
            <person name="Jena J.K."/>
        </authorList>
    </citation>
    <scope>NUCLEOTIDE SEQUENCE [LARGE SCALE GENOMIC DNA]</scope>
    <source>
        <strain evidence="2">CM1030</strain>
        <tissue evidence="2">Blood</tissue>
    </source>
</reference>
<dbReference type="InterPro" id="IPR015095">
    <property type="entry name" value="AlkB_hom8_N"/>
</dbReference>
<dbReference type="Proteomes" id="UP001529510">
    <property type="component" value="Unassembled WGS sequence"/>
</dbReference>
<dbReference type="Pfam" id="PF09004">
    <property type="entry name" value="ALKBH8_N"/>
    <property type="match status" value="1"/>
</dbReference>
<dbReference type="Pfam" id="PF00078">
    <property type="entry name" value="RVT_1"/>
    <property type="match status" value="1"/>
</dbReference>
<proteinExistence type="predicted"/>
<evidence type="ECO:0000313" key="3">
    <source>
        <dbReference type="Proteomes" id="UP001529510"/>
    </source>
</evidence>
<dbReference type="EMBL" id="JAMKFB020000712">
    <property type="protein sequence ID" value="KAL0148113.1"/>
    <property type="molecule type" value="Genomic_DNA"/>
</dbReference>
<accession>A0ABD0MIS7</accession>